<evidence type="ECO:0000256" key="3">
    <source>
        <dbReference type="ARBA" id="ARBA00022801"/>
    </source>
</evidence>
<dbReference type="PANTHER" id="PTHR43808:SF31">
    <property type="entry name" value="N-ACETYL-L-CITRULLINE DEACETYLASE"/>
    <property type="match status" value="1"/>
</dbReference>
<dbReference type="Pfam" id="PF07687">
    <property type="entry name" value="M20_dimer"/>
    <property type="match status" value="1"/>
</dbReference>
<proteinExistence type="predicted"/>
<dbReference type="EC" id="3.5.1.18" evidence="7"/>
<dbReference type="Pfam" id="PF01546">
    <property type="entry name" value="Peptidase_M20"/>
    <property type="match status" value="1"/>
</dbReference>
<protein>
    <submittedName>
        <fullName evidence="7">Succinyl-diaminopimelate desuccinylase</fullName>
        <ecNumber evidence="7">3.5.1.18</ecNumber>
    </submittedName>
</protein>
<reference evidence="7 8" key="1">
    <citation type="submission" date="2020-08" db="EMBL/GenBank/DDBJ databases">
        <title>Genomic Encyclopedia of Type Strains, Phase IV (KMG-IV): sequencing the most valuable type-strain genomes for metagenomic binning, comparative biology and taxonomic classification.</title>
        <authorList>
            <person name="Goeker M."/>
        </authorList>
    </citation>
    <scope>NUCLEOTIDE SEQUENCE [LARGE SCALE GENOMIC DNA]</scope>
    <source>
        <strain evidence="7 8">DSM 2461</strain>
    </source>
</reference>
<dbReference type="Gene3D" id="3.30.70.360">
    <property type="match status" value="1"/>
</dbReference>
<dbReference type="InterPro" id="IPR036264">
    <property type="entry name" value="Bact_exopeptidase_dim_dom"/>
</dbReference>
<accession>A0A841R8A6</accession>
<keyword evidence="5" id="KW-0170">Cobalt</keyword>
<evidence type="ECO:0000313" key="7">
    <source>
        <dbReference type="EMBL" id="MBB6480113.1"/>
    </source>
</evidence>
<keyword evidence="4" id="KW-0862">Zinc</keyword>
<dbReference type="GO" id="GO:0009014">
    <property type="term" value="F:succinyl-diaminopimelate desuccinylase activity"/>
    <property type="evidence" value="ECO:0007669"/>
    <property type="project" value="UniProtKB-EC"/>
</dbReference>
<feature type="domain" description="Peptidase M20 dimerisation" evidence="6">
    <location>
        <begin position="167"/>
        <end position="267"/>
    </location>
</feature>
<dbReference type="PANTHER" id="PTHR43808">
    <property type="entry name" value="ACETYLORNITHINE DEACETYLASE"/>
    <property type="match status" value="1"/>
</dbReference>
<dbReference type="GO" id="GO:0008777">
    <property type="term" value="F:acetylornithine deacetylase activity"/>
    <property type="evidence" value="ECO:0007669"/>
    <property type="project" value="TreeGrafter"/>
</dbReference>
<dbReference type="InterPro" id="IPR001261">
    <property type="entry name" value="ArgE/DapE_CS"/>
</dbReference>
<dbReference type="EMBL" id="JACHGJ010000002">
    <property type="protein sequence ID" value="MBB6480113.1"/>
    <property type="molecule type" value="Genomic_DNA"/>
</dbReference>
<dbReference type="Proteomes" id="UP000587760">
    <property type="component" value="Unassembled WGS sequence"/>
</dbReference>
<dbReference type="SUPFAM" id="SSF55031">
    <property type="entry name" value="Bacterial exopeptidase dimerisation domain"/>
    <property type="match status" value="1"/>
</dbReference>
<evidence type="ECO:0000259" key="6">
    <source>
        <dbReference type="Pfam" id="PF07687"/>
    </source>
</evidence>
<dbReference type="AlphaFoldDB" id="A0A841R8A6"/>
<comment type="caution">
    <text evidence="7">The sequence shown here is derived from an EMBL/GenBank/DDBJ whole genome shotgun (WGS) entry which is preliminary data.</text>
</comment>
<evidence type="ECO:0000256" key="1">
    <source>
        <dbReference type="ARBA" id="ARBA00001947"/>
    </source>
</evidence>
<keyword evidence="8" id="KW-1185">Reference proteome</keyword>
<dbReference type="PROSITE" id="PS00758">
    <property type="entry name" value="ARGE_DAPE_CPG2_1"/>
    <property type="match status" value="1"/>
</dbReference>
<dbReference type="RefSeq" id="WP_184745947.1">
    <property type="nucleotide sequence ID" value="NZ_JACHGJ010000002.1"/>
</dbReference>
<dbReference type="InterPro" id="IPR011650">
    <property type="entry name" value="Peptidase_M20_dimer"/>
</dbReference>
<evidence type="ECO:0000256" key="4">
    <source>
        <dbReference type="ARBA" id="ARBA00022833"/>
    </source>
</evidence>
<gene>
    <name evidence="7" type="ORF">HNR50_001771</name>
</gene>
<dbReference type="InterPro" id="IPR050072">
    <property type="entry name" value="Peptidase_M20A"/>
</dbReference>
<name>A0A841R8A6_9SPIO</name>
<keyword evidence="2" id="KW-0479">Metal-binding</keyword>
<dbReference type="Gene3D" id="3.40.630.10">
    <property type="entry name" value="Zn peptidases"/>
    <property type="match status" value="1"/>
</dbReference>
<evidence type="ECO:0000313" key="8">
    <source>
        <dbReference type="Proteomes" id="UP000587760"/>
    </source>
</evidence>
<dbReference type="InterPro" id="IPR002933">
    <property type="entry name" value="Peptidase_M20"/>
</dbReference>
<evidence type="ECO:0000256" key="2">
    <source>
        <dbReference type="ARBA" id="ARBA00022723"/>
    </source>
</evidence>
<sequence length="350" mass="38817">MINIRAELPEILKELIAVESVTGEEKEICDILEKTMAPFDGTLIREENSLVFHLDRGKEKRIALIGHIDTVPLGNSTTEAYEKDSMLFGRGACDMKAGLAVMLKIISDESIGAISLSHNLSFYFYSGEEGPVPNGINTLLDRGHFKNVDFAFILEPTESRYSVGCLGSLAVKKEVFGVSAHSANPRTGENALNKSLQIYEKIREMDGIIGSDRTLDGLLYYETVNVTALNTFNAFNVLPPRAELMINYRFSPERSLEEAKELLFASIGAENTVIVDEADSSYAGEGIDHYLMEGIDREIMQAWTDIAQLNAAGIPSINFGPGSIRHAHKPDEHINLKDFSDFYKSMIFHL</sequence>
<dbReference type="GO" id="GO:0046872">
    <property type="term" value="F:metal ion binding"/>
    <property type="evidence" value="ECO:0007669"/>
    <property type="project" value="UniProtKB-KW"/>
</dbReference>
<comment type="cofactor">
    <cofactor evidence="1">
        <name>Zn(2+)</name>
        <dbReference type="ChEBI" id="CHEBI:29105"/>
    </cofactor>
</comment>
<organism evidence="7 8">
    <name type="scientific">Spirochaeta isovalerica</name>
    <dbReference type="NCBI Taxonomy" id="150"/>
    <lineage>
        <taxon>Bacteria</taxon>
        <taxon>Pseudomonadati</taxon>
        <taxon>Spirochaetota</taxon>
        <taxon>Spirochaetia</taxon>
        <taxon>Spirochaetales</taxon>
        <taxon>Spirochaetaceae</taxon>
        <taxon>Spirochaeta</taxon>
    </lineage>
</organism>
<dbReference type="SUPFAM" id="SSF53187">
    <property type="entry name" value="Zn-dependent exopeptidases"/>
    <property type="match status" value="1"/>
</dbReference>
<keyword evidence="3 7" id="KW-0378">Hydrolase</keyword>
<evidence type="ECO:0000256" key="5">
    <source>
        <dbReference type="ARBA" id="ARBA00023285"/>
    </source>
</evidence>
<dbReference type="GO" id="GO:0006526">
    <property type="term" value="P:L-arginine biosynthetic process"/>
    <property type="evidence" value="ECO:0007669"/>
    <property type="project" value="TreeGrafter"/>
</dbReference>